<gene>
    <name evidence="3" type="ORF">SAMN05660235_00104</name>
</gene>
<dbReference type="Gene3D" id="3.20.20.370">
    <property type="entry name" value="Glycoside hydrolase/deacetylase"/>
    <property type="match status" value="1"/>
</dbReference>
<dbReference type="InterPro" id="IPR050248">
    <property type="entry name" value="Polysacc_deacetylase_ArnD"/>
</dbReference>
<dbReference type="GO" id="GO:0016810">
    <property type="term" value="F:hydrolase activity, acting on carbon-nitrogen (but not peptide) bonds"/>
    <property type="evidence" value="ECO:0007669"/>
    <property type="project" value="InterPro"/>
</dbReference>
<dbReference type="RefSeq" id="WP_093687075.1">
    <property type="nucleotide sequence ID" value="NZ_FNBU01000001.1"/>
</dbReference>
<dbReference type="AlphaFoldDB" id="A0A1G7HK21"/>
<dbReference type="GO" id="GO:0005975">
    <property type="term" value="P:carbohydrate metabolic process"/>
    <property type="evidence" value="ECO:0007669"/>
    <property type="project" value="InterPro"/>
</dbReference>
<dbReference type="OrthoDB" id="62208at2"/>
<accession>A0A1G7HK21</accession>
<organism evidence="3 4">
    <name type="scientific">Sporolituus thermophilus DSM 23256</name>
    <dbReference type="NCBI Taxonomy" id="1123285"/>
    <lineage>
        <taxon>Bacteria</taxon>
        <taxon>Bacillati</taxon>
        <taxon>Bacillota</taxon>
        <taxon>Negativicutes</taxon>
        <taxon>Selenomonadales</taxon>
        <taxon>Sporomusaceae</taxon>
        <taxon>Sporolituus</taxon>
    </lineage>
</organism>
<feature type="transmembrane region" description="Helical" evidence="1">
    <location>
        <begin position="6"/>
        <end position="25"/>
    </location>
</feature>
<evidence type="ECO:0000313" key="4">
    <source>
        <dbReference type="Proteomes" id="UP000243333"/>
    </source>
</evidence>
<dbReference type="PANTHER" id="PTHR10587">
    <property type="entry name" value="GLYCOSYL TRANSFERASE-RELATED"/>
    <property type="match status" value="1"/>
</dbReference>
<dbReference type="InterPro" id="IPR011330">
    <property type="entry name" value="Glyco_hydro/deAcase_b/a-brl"/>
</dbReference>
<dbReference type="CDD" id="cd10917">
    <property type="entry name" value="CE4_NodB_like_6s_7s"/>
    <property type="match status" value="1"/>
</dbReference>
<protein>
    <submittedName>
        <fullName evidence="3">Peptidoglycan/xylan/chitin deacetylase, PgdA/CDA1 family</fullName>
    </submittedName>
</protein>
<keyword evidence="1" id="KW-0812">Transmembrane</keyword>
<evidence type="ECO:0000259" key="2">
    <source>
        <dbReference type="PROSITE" id="PS51677"/>
    </source>
</evidence>
<keyword evidence="1" id="KW-1133">Transmembrane helix</keyword>
<reference evidence="4" key="1">
    <citation type="submission" date="2016-10" db="EMBL/GenBank/DDBJ databases">
        <authorList>
            <person name="Varghese N."/>
            <person name="Submissions S."/>
        </authorList>
    </citation>
    <scope>NUCLEOTIDE SEQUENCE [LARGE SCALE GENOMIC DNA]</scope>
    <source>
        <strain evidence="4">DSM 23256</strain>
    </source>
</reference>
<keyword evidence="1" id="KW-0472">Membrane</keyword>
<keyword evidence="4" id="KW-1185">Reference proteome</keyword>
<dbReference type="Pfam" id="PF01522">
    <property type="entry name" value="Polysacc_deac_1"/>
    <property type="match status" value="1"/>
</dbReference>
<proteinExistence type="predicted"/>
<dbReference type="EMBL" id="FNBU01000001">
    <property type="protein sequence ID" value="SDF00723.1"/>
    <property type="molecule type" value="Genomic_DNA"/>
</dbReference>
<evidence type="ECO:0000256" key="1">
    <source>
        <dbReference type="SAM" id="Phobius"/>
    </source>
</evidence>
<evidence type="ECO:0000313" key="3">
    <source>
        <dbReference type="EMBL" id="SDF00723.1"/>
    </source>
</evidence>
<feature type="domain" description="NodB homology" evidence="2">
    <location>
        <begin position="76"/>
        <end position="262"/>
    </location>
</feature>
<dbReference type="SUPFAM" id="SSF88713">
    <property type="entry name" value="Glycoside hydrolase/deacetylase"/>
    <property type="match status" value="1"/>
</dbReference>
<dbReference type="Proteomes" id="UP000243333">
    <property type="component" value="Unassembled WGS sequence"/>
</dbReference>
<sequence length="276" mass="30254">MFEPKLRLISMLGLLTTVVVISLVLDYLRILRRPARLGLGVAVLGILTGFVLTLNAVLPGTDFYGPAFSEGDSSQKLVALTFDDGPYPPYTGQILDILKEYQVPATFFVIGKNAEKHPDLVKRIVAEGHQLGNHTYNHIDLLKADRETIAAEVDRTGAVLAAITGQAPPRIVRPPHGFRDAVVMDVMAEKGIRVVEWSVMSRDWTNPGVDVIVARTVSKVKNGSIILLHDGDGVAATASRAQTVEAVRHIIRDLLAKGYRFVTVDEILTKTEEKNR</sequence>
<dbReference type="STRING" id="1123285.SAMN05660235_00104"/>
<name>A0A1G7HK21_9FIRM</name>
<dbReference type="InterPro" id="IPR002509">
    <property type="entry name" value="NODB_dom"/>
</dbReference>
<dbReference type="PROSITE" id="PS51677">
    <property type="entry name" value="NODB"/>
    <property type="match status" value="1"/>
</dbReference>
<feature type="transmembrane region" description="Helical" evidence="1">
    <location>
        <begin position="37"/>
        <end position="58"/>
    </location>
</feature>